<gene>
    <name evidence="1" type="ORF">TK11N_02420</name>
    <name evidence="2" type="ORF">TK2N_03270</name>
</gene>
<evidence type="ECO:0000313" key="1">
    <source>
        <dbReference type="EMBL" id="GEQ48390.1"/>
    </source>
</evidence>
<sequence length="197" mass="22968">MNNNKSNNYSSSIVNEYLQKVTVGKRKPHNAPIELIDYDLNWVNLFEREAKRIKTILGNKVLQLEHIGSTSIPGLCAKPIIDILLVVTDSSDELSYVPALESIGYTLRIREPEWHEHRLFKGPDTDINLHVFSERALEINKMLRFRDWLRTNRDDREKYAKVKHALAQNTWENIQDYADAKTEIVEEIMERANSHIL</sequence>
<dbReference type="InterPro" id="IPR043519">
    <property type="entry name" value="NT_sf"/>
</dbReference>
<dbReference type="Proteomes" id="UP000886607">
    <property type="component" value="Unassembled WGS sequence"/>
</dbReference>
<dbReference type="AlphaFoldDB" id="A0AAN4RJ40"/>
<dbReference type="SUPFAM" id="SSF81301">
    <property type="entry name" value="Nucleotidyltransferase"/>
    <property type="match status" value="1"/>
</dbReference>
<dbReference type="PANTHER" id="PTHR34822">
    <property type="entry name" value="GRPB DOMAIN PROTEIN (AFU_ORTHOLOGUE AFUA_1G01530)"/>
    <property type="match status" value="1"/>
</dbReference>
<dbReference type="Gene3D" id="3.30.460.10">
    <property type="entry name" value="Beta Polymerase, domain 2"/>
    <property type="match status" value="1"/>
</dbReference>
<dbReference type="PANTHER" id="PTHR34822:SF1">
    <property type="entry name" value="GRPB FAMILY PROTEIN"/>
    <property type="match status" value="1"/>
</dbReference>
<evidence type="ECO:0000313" key="3">
    <source>
        <dbReference type="Proteomes" id="UP000886597"/>
    </source>
</evidence>
<dbReference type="Proteomes" id="UP000886597">
    <property type="component" value="Unassembled WGS sequence"/>
</dbReference>
<reference evidence="2" key="1">
    <citation type="submission" date="2019-08" db="EMBL/GenBank/DDBJ databases">
        <authorList>
            <person name="Ishikawa M."/>
            <person name="Suzuki T."/>
            <person name="Matsutani M."/>
        </authorList>
    </citation>
    <scope>NUCLEOTIDE SEQUENCE</scope>
    <source>
        <strain evidence="2">7C1</strain>
        <strain evidence="1">8C4</strain>
    </source>
</reference>
<organism evidence="2 3">
    <name type="scientific">Tetragenococcus koreensis</name>
    <dbReference type="NCBI Taxonomy" id="290335"/>
    <lineage>
        <taxon>Bacteria</taxon>
        <taxon>Bacillati</taxon>
        <taxon>Bacillota</taxon>
        <taxon>Bacilli</taxon>
        <taxon>Lactobacillales</taxon>
        <taxon>Enterococcaceae</taxon>
        <taxon>Tetragenococcus</taxon>
    </lineage>
</organism>
<dbReference type="RefSeq" id="WP_202583486.1">
    <property type="nucleotide sequence ID" value="NZ_BKBO01000003.1"/>
</dbReference>
<evidence type="ECO:0008006" key="5">
    <source>
        <dbReference type="Google" id="ProtNLM"/>
    </source>
</evidence>
<comment type="caution">
    <text evidence="2">The sequence shown here is derived from an EMBL/GenBank/DDBJ whole genome shotgun (WGS) entry which is preliminary data.</text>
</comment>
<dbReference type="EMBL" id="BKBO01000003">
    <property type="protein sequence ID" value="GEQ48390.1"/>
    <property type="molecule type" value="Genomic_DNA"/>
</dbReference>
<protein>
    <recommendedName>
        <fullName evidence="5">GrpB family protein</fullName>
    </recommendedName>
</protein>
<keyword evidence="4" id="KW-1185">Reference proteome</keyword>
<reference evidence="2" key="2">
    <citation type="journal article" date="2020" name="Int. Dairy J.">
        <title>Lactic acid bacterial diversity in Brie cheese focusing on salt concentration and pH of isolation medium and characterisation of halophilic and alkaliphilic lactic acid bacterial isolates.</title>
        <authorList>
            <person name="Unno R."/>
            <person name="Matsutani M."/>
            <person name="Suzuki T."/>
            <person name="Kodama K."/>
            <person name="Matsushita H."/>
            <person name="Yamasato K."/>
            <person name="Koizumi Y."/>
            <person name="Ishikawa M."/>
        </authorList>
    </citation>
    <scope>NUCLEOTIDE SEQUENCE</scope>
    <source>
        <strain evidence="2">7C1</strain>
        <strain evidence="1">8C4</strain>
    </source>
</reference>
<evidence type="ECO:0000313" key="4">
    <source>
        <dbReference type="Proteomes" id="UP000886607"/>
    </source>
</evidence>
<accession>A0AAN4RJ40</accession>
<proteinExistence type="predicted"/>
<name>A0AAN4RJ40_9ENTE</name>
<dbReference type="EMBL" id="BKBQ01000003">
    <property type="protein sequence ID" value="GEQ53483.1"/>
    <property type="molecule type" value="Genomic_DNA"/>
</dbReference>
<dbReference type="InterPro" id="IPR007344">
    <property type="entry name" value="GrpB/CoaE"/>
</dbReference>
<evidence type="ECO:0000313" key="2">
    <source>
        <dbReference type="EMBL" id="GEQ53483.1"/>
    </source>
</evidence>
<dbReference type="Pfam" id="PF04229">
    <property type="entry name" value="GrpB"/>
    <property type="match status" value="1"/>
</dbReference>